<organism evidence="2 3">
    <name type="scientific">Methanooceanicella nereidis</name>
    <dbReference type="NCBI Taxonomy" id="2052831"/>
    <lineage>
        <taxon>Archaea</taxon>
        <taxon>Methanobacteriati</taxon>
        <taxon>Methanobacteriota</taxon>
        <taxon>Stenosarchaea group</taxon>
        <taxon>Methanomicrobia</taxon>
        <taxon>Methanocellales</taxon>
        <taxon>Methanocellaceae</taxon>
        <taxon>Methanooceanicella</taxon>
    </lineage>
</organism>
<evidence type="ECO:0000313" key="2">
    <source>
        <dbReference type="EMBL" id="MCD1296013.1"/>
    </source>
</evidence>
<comment type="caution">
    <text evidence="2">The sequence shown here is derived from an EMBL/GenBank/DDBJ whole genome shotgun (WGS) entry which is preliminary data.</text>
</comment>
<protein>
    <submittedName>
        <fullName evidence="2">Uncharacterized protein</fullName>
    </submittedName>
</protein>
<gene>
    <name evidence="2" type="ORF">CUJ83_13500</name>
</gene>
<dbReference type="Proteomes" id="UP001320159">
    <property type="component" value="Unassembled WGS sequence"/>
</dbReference>
<reference evidence="2 3" key="1">
    <citation type="submission" date="2017-11" db="EMBL/GenBank/DDBJ databases">
        <title>Isolation and Characterization of Family Methanocellaceae Species from Potential Methane Hydrate Area Offshore Southwestern Taiwan.</title>
        <authorList>
            <person name="Zhang W.-L."/>
            <person name="Chen W.-C."/>
            <person name="Lai M.-C."/>
            <person name="Chen S.-C."/>
        </authorList>
    </citation>
    <scope>NUCLEOTIDE SEQUENCE [LARGE SCALE GENOMIC DNA]</scope>
    <source>
        <strain evidence="2 3">CWC-04</strain>
    </source>
</reference>
<dbReference type="RefSeq" id="WP_230742876.1">
    <property type="nucleotide sequence ID" value="NZ_PGCK01000012.1"/>
</dbReference>
<name>A0AAP2REU2_9EURY</name>
<keyword evidence="3" id="KW-1185">Reference proteome</keyword>
<evidence type="ECO:0000256" key="1">
    <source>
        <dbReference type="SAM" id="MobiDB-lite"/>
    </source>
</evidence>
<dbReference type="AlphaFoldDB" id="A0AAP2REU2"/>
<feature type="region of interest" description="Disordered" evidence="1">
    <location>
        <begin position="22"/>
        <end position="52"/>
    </location>
</feature>
<proteinExistence type="predicted"/>
<accession>A0AAP2REU2</accession>
<dbReference type="EMBL" id="PGCK01000012">
    <property type="protein sequence ID" value="MCD1296013.1"/>
    <property type="molecule type" value="Genomic_DNA"/>
</dbReference>
<evidence type="ECO:0000313" key="3">
    <source>
        <dbReference type="Proteomes" id="UP001320159"/>
    </source>
</evidence>
<sequence>MNKRLLAVSILLIVSLAISLSGCTSSPGVNETVPPSNDTGSLTGDNTTMKESVNQTDMAVDNASSGNVPPVTNATS</sequence>
<dbReference type="PROSITE" id="PS51257">
    <property type="entry name" value="PROKAR_LIPOPROTEIN"/>
    <property type="match status" value="1"/>
</dbReference>